<dbReference type="PANTHER" id="PTHR23098">
    <property type="entry name" value="AGAP001331-PA-RELATED"/>
    <property type="match status" value="1"/>
</dbReference>
<proteinExistence type="predicted"/>
<dbReference type="InterPro" id="IPR028002">
    <property type="entry name" value="Myb_DNA-bind_5"/>
</dbReference>
<keyword evidence="1" id="KW-0175">Coiled coil</keyword>
<evidence type="ECO:0000256" key="2">
    <source>
        <dbReference type="SAM" id="MobiDB-lite"/>
    </source>
</evidence>
<dbReference type="OrthoDB" id="6084504at2759"/>
<name>A0A6J8BK47_MYTCO</name>
<feature type="coiled-coil region" evidence="1">
    <location>
        <begin position="223"/>
        <end position="250"/>
    </location>
</feature>
<protein>
    <recommendedName>
        <fullName evidence="3">Myb/SANT-like DNA-binding domain-containing protein</fullName>
    </recommendedName>
</protein>
<evidence type="ECO:0000256" key="1">
    <source>
        <dbReference type="SAM" id="Coils"/>
    </source>
</evidence>
<sequence length="261" mass="29344">MARKPNWSSSEISKLVEEVTPNIDFIKSKFSTSVTNERKTALWQTITDKINSVSSSFRSCNDVKKKWQDLQSSVKRKEVARVNYQSQTGGGPQSTDDLKPWELQVRDTLPRASVHGILGGIDTEINDSECAQTNESTVRNYISFGSPTVDREESPTPVDTSSDVLTKRPRSREDSIQSGALDIGYDGPSQNGDGVNKRPNSKRDGKQPMKKKKTAEDVHQIQYAVLEKQLEKHTLQIKLLEKLILKYENDDTLAILSVFEQ</sequence>
<evidence type="ECO:0000313" key="4">
    <source>
        <dbReference type="EMBL" id="CAC5383761.1"/>
    </source>
</evidence>
<evidence type="ECO:0000259" key="3">
    <source>
        <dbReference type="Pfam" id="PF13873"/>
    </source>
</evidence>
<dbReference type="EMBL" id="CACVKT020003445">
    <property type="protein sequence ID" value="CAC5383761.1"/>
    <property type="molecule type" value="Genomic_DNA"/>
</dbReference>
<reference evidence="4 5" key="1">
    <citation type="submission" date="2020-06" db="EMBL/GenBank/DDBJ databases">
        <authorList>
            <person name="Li R."/>
            <person name="Bekaert M."/>
        </authorList>
    </citation>
    <scope>NUCLEOTIDE SEQUENCE [LARGE SCALE GENOMIC DNA]</scope>
    <source>
        <strain evidence="5">wild</strain>
    </source>
</reference>
<dbReference type="Proteomes" id="UP000507470">
    <property type="component" value="Unassembled WGS sequence"/>
</dbReference>
<evidence type="ECO:0000313" key="5">
    <source>
        <dbReference type="Proteomes" id="UP000507470"/>
    </source>
</evidence>
<accession>A0A6J8BK47</accession>
<organism evidence="4 5">
    <name type="scientific">Mytilus coruscus</name>
    <name type="common">Sea mussel</name>
    <dbReference type="NCBI Taxonomy" id="42192"/>
    <lineage>
        <taxon>Eukaryota</taxon>
        <taxon>Metazoa</taxon>
        <taxon>Spiralia</taxon>
        <taxon>Lophotrochozoa</taxon>
        <taxon>Mollusca</taxon>
        <taxon>Bivalvia</taxon>
        <taxon>Autobranchia</taxon>
        <taxon>Pteriomorphia</taxon>
        <taxon>Mytilida</taxon>
        <taxon>Mytiloidea</taxon>
        <taxon>Mytilidae</taxon>
        <taxon>Mytilinae</taxon>
        <taxon>Mytilus</taxon>
    </lineage>
</organism>
<dbReference type="PANTHER" id="PTHR23098:SF16">
    <property type="entry name" value="REGULATORY PROTEIN ZESTE"/>
    <property type="match status" value="1"/>
</dbReference>
<dbReference type="AlphaFoldDB" id="A0A6J8BK47"/>
<feature type="region of interest" description="Disordered" evidence="2">
    <location>
        <begin position="145"/>
        <end position="216"/>
    </location>
</feature>
<feature type="domain" description="Myb/SANT-like DNA-binding" evidence="3">
    <location>
        <begin position="3"/>
        <end position="77"/>
    </location>
</feature>
<keyword evidence="5" id="KW-1185">Reference proteome</keyword>
<gene>
    <name evidence="4" type="ORF">MCOR_19474</name>
</gene>
<dbReference type="Pfam" id="PF13873">
    <property type="entry name" value="Myb_DNA-bind_5"/>
    <property type="match status" value="1"/>
</dbReference>
<dbReference type="GO" id="GO:0005634">
    <property type="term" value="C:nucleus"/>
    <property type="evidence" value="ECO:0007669"/>
    <property type="project" value="TreeGrafter"/>
</dbReference>